<name>A0A2W5PA59_9SPHN</name>
<keyword evidence="3 8" id="KW-1134">Transmembrane beta strand</keyword>
<evidence type="ECO:0000256" key="10">
    <source>
        <dbReference type="SAM" id="MobiDB-lite"/>
    </source>
</evidence>
<feature type="domain" description="TonB-dependent receptor-like beta-barrel" evidence="12">
    <location>
        <begin position="406"/>
        <end position="872"/>
    </location>
</feature>
<keyword evidence="2 8" id="KW-0813">Transport</keyword>
<evidence type="ECO:0000256" key="8">
    <source>
        <dbReference type="PROSITE-ProRule" id="PRU01360"/>
    </source>
</evidence>
<dbReference type="AlphaFoldDB" id="A0A2W5PA59"/>
<keyword evidence="7 8" id="KW-0998">Cell outer membrane</keyword>
<dbReference type="EMBL" id="QFQI01000001">
    <property type="protein sequence ID" value="PZQ62681.1"/>
    <property type="molecule type" value="Genomic_DNA"/>
</dbReference>
<evidence type="ECO:0000256" key="6">
    <source>
        <dbReference type="ARBA" id="ARBA00023136"/>
    </source>
</evidence>
<evidence type="ECO:0000259" key="13">
    <source>
        <dbReference type="Pfam" id="PF07715"/>
    </source>
</evidence>
<proteinExistence type="inferred from homology"/>
<dbReference type="PROSITE" id="PS52016">
    <property type="entry name" value="TONB_DEPENDENT_REC_3"/>
    <property type="match status" value="1"/>
</dbReference>
<comment type="caution">
    <text evidence="14">The sequence shown here is derived from an EMBL/GenBank/DDBJ whole genome shotgun (WGS) entry which is preliminary data.</text>
</comment>
<feature type="domain" description="TonB-dependent receptor plug" evidence="13">
    <location>
        <begin position="72"/>
        <end position="172"/>
    </location>
</feature>
<protein>
    <submittedName>
        <fullName evidence="14">TonB-dependent receptor</fullName>
    </submittedName>
</protein>
<dbReference type="NCBIfam" id="TIGR01782">
    <property type="entry name" value="TonB-Xanth-Caul"/>
    <property type="match status" value="1"/>
</dbReference>
<keyword evidence="5 9" id="KW-0798">TonB box</keyword>
<evidence type="ECO:0000256" key="5">
    <source>
        <dbReference type="ARBA" id="ARBA00023077"/>
    </source>
</evidence>
<evidence type="ECO:0000256" key="4">
    <source>
        <dbReference type="ARBA" id="ARBA00022692"/>
    </source>
</evidence>
<gene>
    <name evidence="14" type="ORF">DI544_00180</name>
</gene>
<dbReference type="InterPro" id="IPR039426">
    <property type="entry name" value="TonB-dep_rcpt-like"/>
</dbReference>
<keyword evidence="6 8" id="KW-0472">Membrane</keyword>
<evidence type="ECO:0000256" key="11">
    <source>
        <dbReference type="SAM" id="SignalP"/>
    </source>
</evidence>
<comment type="similarity">
    <text evidence="8 9">Belongs to the TonB-dependent receptor family.</text>
</comment>
<feature type="chain" id="PRO_5016109693" evidence="11">
    <location>
        <begin position="25"/>
        <end position="909"/>
    </location>
</feature>
<comment type="subcellular location">
    <subcellularLocation>
        <location evidence="1 8">Cell outer membrane</location>
        <topology evidence="1 8">Multi-pass membrane protein</topology>
    </subcellularLocation>
</comment>
<accession>A0A2W5PA59</accession>
<dbReference type="InterPro" id="IPR000531">
    <property type="entry name" value="Beta-barrel_TonB"/>
</dbReference>
<reference evidence="14 15" key="1">
    <citation type="submission" date="2017-08" db="EMBL/GenBank/DDBJ databases">
        <title>Infants hospitalized years apart are colonized by the same room-sourced microbial strains.</title>
        <authorList>
            <person name="Brooks B."/>
            <person name="Olm M.R."/>
            <person name="Firek B.A."/>
            <person name="Baker R."/>
            <person name="Thomas B.C."/>
            <person name="Morowitz M.J."/>
            <person name="Banfield J.F."/>
        </authorList>
    </citation>
    <scope>NUCLEOTIDE SEQUENCE [LARGE SCALE GENOMIC DNA]</scope>
    <source>
        <strain evidence="14">S2_005_001_R1_22</strain>
    </source>
</reference>
<dbReference type="InterPro" id="IPR010104">
    <property type="entry name" value="TonB_rcpt_bac"/>
</dbReference>
<dbReference type="Gene3D" id="2.40.170.20">
    <property type="entry name" value="TonB-dependent receptor, beta-barrel domain"/>
    <property type="match status" value="1"/>
</dbReference>
<dbReference type="GO" id="GO:0009279">
    <property type="term" value="C:cell outer membrane"/>
    <property type="evidence" value="ECO:0007669"/>
    <property type="project" value="UniProtKB-SubCell"/>
</dbReference>
<keyword evidence="4 8" id="KW-0812">Transmembrane</keyword>
<keyword evidence="11" id="KW-0732">Signal</keyword>
<organism evidence="14 15">
    <name type="scientific">Sphingomonas taxi</name>
    <dbReference type="NCBI Taxonomy" id="1549858"/>
    <lineage>
        <taxon>Bacteria</taxon>
        <taxon>Pseudomonadati</taxon>
        <taxon>Pseudomonadota</taxon>
        <taxon>Alphaproteobacteria</taxon>
        <taxon>Sphingomonadales</taxon>
        <taxon>Sphingomonadaceae</taxon>
        <taxon>Sphingomonas</taxon>
    </lineage>
</organism>
<dbReference type="Pfam" id="PF07715">
    <property type="entry name" value="Plug"/>
    <property type="match status" value="1"/>
</dbReference>
<evidence type="ECO:0000256" key="1">
    <source>
        <dbReference type="ARBA" id="ARBA00004571"/>
    </source>
</evidence>
<feature type="region of interest" description="Disordered" evidence="10">
    <location>
        <begin position="23"/>
        <end position="55"/>
    </location>
</feature>
<evidence type="ECO:0000256" key="9">
    <source>
        <dbReference type="RuleBase" id="RU003357"/>
    </source>
</evidence>
<evidence type="ECO:0000256" key="3">
    <source>
        <dbReference type="ARBA" id="ARBA00022452"/>
    </source>
</evidence>
<feature type="signal peptide" evidence="11">
    <location>
        <begin position="1"/>
        <end position="24"/>
    </location>
</feature>
<evidence type="ECO:0000256" key="2">
    <source>
        <dbReference type="ARBA" id="ARBA00022448"/>
    </source>
</evidence>
<dbReference type="SUPFAM" id="SSF56935">
    <property type="entry name" value="Porins"/>
    <property type="match status" value="1"/>
</dbReference>
<dbReference type="Pfam" id="PF00593">
    <property type="entry name" value="TonB_dep_Rec_b-barrel"/>
    <property type="match status" value="1"/>
</dbReference>
<dbReference type="PANTHER" id="PTHR40980">
    <property type="entry name" value="PLUG DOMAIN-CONTAINING PROTEIN"/>
    <property type="match status" value="1"/>
</dbReference>
<dbReference type="InterPro" id="IPR036942">
    <property type="entry name" value="Beta-barrel_TonB_sf"/>
</dbReference>
<evidence type="ECO:0000313" key="14">
    <source>
        <dbReference type="EMBL" id="PZQ62681.1"/>
    </source>
</evidence>
<dbReference type="Gene3D" id="2.170.130.10">
    <property type="entry name" value="TonB-dependent receptor, plug domain"/>
    <property type="match status" value="1"/>
</dbReference>
<dbReference type="PANTHER" id="PTHR40980:SF3">
    <property type="entry name" value="TONB-DEPENDENT RECEPTOR-LIKE BETA-BARREL DOMAIN-CONTAINING PROTEIN"/>
    <property type="match status" value="1"/>
</dbReference>
<dbReference type="InterPro" id="IPR012910">
    <property type="entry name" value="Plug_dom"/>
</dbReference>
<sequence length="909" mass="98310">MKRALSATVSAWALLATGGAAAQAAQERPRPAAGDVGADPAAPADATQGGTTDGDIVVTGLRRSLQSAQNIKRNAEGIVDSIVAEDIGKLPDVTASAALARVTGVQVTRAAGEAAGVQIRGLPDISTTYNGREIFTAENRFVAIQDFPAGAVQALEVYKSSTADLIEGGIGGQVNVRSRRPFDFDGFQLSGSLNGVHWEQSQRLDYNGNLLVSDRWDTGIGEIGVLVNAAITNIDYLDATREVDRFVTPEPGAPADATGFTRPNGQGIFYGSGNRWRPSVNAALQWRPASRLEIYVDGLFQGYRAEDRNHWLFVPTFGDGARYSNVVLRDGGNSVQSMTVTGAATPDGYDAFTRARTDTYQLAGGAIWTAGRLKLTADVAYTDSSYTQHSANIDYAFASSPVRNVNFDIDRGQGGGVFDFVNFDASDPSNYALRGLYDANFRATGKDWQARADAEYDSGLDVLPKLQAGIRFNTRDAARYNGQRYAALIQTGLRYPDLPVTMRPIARGFRFDDDQPVTVFPGATFGSVYDNLDALRGIAGFTSGDPAFNDLETFTASERAWAGYGQVKYAFGAGVPIEGNIGLRVIGTRTQVRGNSFDATSGAFSPVAQTNRYTDYLPNANLRALLTGELQLRLAFTQTRTRPNFIDLNPSANVGTVPTACASEGVDSVNCFVPVNSGNPNLRPLRSNNYDASLEWYFAPTGSLTAGVFRRDVTNFIFRSTTNVVIAGAPDRRVNAPSNGGAGRVQGAEVAFTGFLDLDGLPDWARGFGAQANYTYLDAATELAPDFRNRLAGQQPFPGVSEHAFNLVALYERPVFSARLAYNWRSRFVIEYQDLQAGFLAPLYQRSLGVMDFSASVTPVENVTIAFDLLNLLGTPVRTERDYNAAGDSYPFQVRYIERTYSLGVRFRF</sequence>
<evidence type="ECO:0000313" key="15">
    <source>
        <dbReference type="Proteomes" id="UP000249229"/>
    </source>
</evidence>
<evidence type="ECO:0000259" key="12">
    <source>
        <dbReference type="Pfam" id="PF00593"/>
    </source>
</evidence>
<keyword evidence="14" id="KW-0675">Receptor</keyword>
<dbReference type="InterPro" id="IPR037066">
    <property type="entry name" value="Plug_dom_sf"/>
</dbReference>
<dbReference type="Proteomes" id="UP000249229">
    <property type="component" value="Unassembled WGS sequence"/>
</dbReference>
<evidence type="ECO:0000256" key="7">
    <source>
        <dbReference type="ARBA" id="ARBA00023237"/>
    </source>
</evidence>